<dbReference type="Proteomes" id="UP000195120">
    <property type="component" value="Unassembled WGS sequence"/>
</dbReference>
<evidence type="ECO:0000313" key="1">
    <source>
        <dbReference type="EMBL" id="OUB48068.1"/>
    </source>
</evidence>
<dbReference type="RefSeq" id="WP_086401388.1">
    <property type="nucleotide sequence ID" value="NZ_MOOP01000090.1"/>
</dbReference>
<reference evidence="1 2" key="1">
    <citation type="submission" date="2016-10" db="EMBL/GenBank/DDBJ databases">
        <title>Comparative genomics of Bacillus thuringiensis reveals a path to pathogens against multiple invertebrate hosts.</title>
        <authorList>
            <person name="Zheng J."/>
            <person name="Gao Q."/>
            <person name="Liu H."/>
            <person name="Peng D."/>
            <person name="Ruan L."/>
            <person name="Sun M."/>
        </authorList>
    </citation>
    <scope>NUCLEOTIDE SEQUENCE [LARGE SCALE GENOMIC DNA]</scope>
    <source>
        <strain evidence="1">BGSC 4BW1</strain>
    </source>
</reference>
<gene>
    <name evidence="1" type="ORF">BK741_14760</name>
</gene>
<organism evidence="1 2">
    <name type="scientific">Bacillus thuringiensis serovar iberica</name>
    <dbReference type="NCBI Taxonomy" id="180866"/>
    <lineage>
        <taxon>Bacteria</taxon>
        <taxon>Bacillati</taxon>
        <taxon>Bacillota</taxon>
        <taxon>Bacilli</taxon>
        <taxon>Bacillales</taxon>
        <taxon>Bacillaceae</taxon>
        <taxon>Bacillus</taxon>
        <taxon>Bacillus cereus group</taxon>
    </lineage>
</organism>
<accession>A0A9X6LJ39</accession>
<evidence type="ECO:0000313" key="2">
    <source>
        <dbReference type="Proteomes" id="UP000195120"/>
    </source>
</evidence>
<comment type="caution">
    <text evidence="1">The sequence shown here is derived from an EMBL/GenBank/DDBJ whole genome shotgun (WGS) entry which is preliminary data.</text>
</comment>
<proteinExistence type="predicted"/>
<dbReference type="AlphaFoldDB" id="A0A9X6LJ39"/>
<protein>
    <submittedName>
        <fullName evidence="1">Uncharacterized protein</fullName>
    </submittedName>
</protein>
<sequence>MAVEINKPTQANGSMDYEDMTKTIKHLLDAAWGTQWGSFTPEEPTVTVDKPVAYPVIIHYLRLMQPGLIGKSIREIKPRQRYLAFNEDPKGTLPPATKVYGQVFDAEVVFEIWEETNARVDKLTKEFRQTLATFTGFLKEKGLKELQFVKMETDLSKANISNASKVRRLVYFAKFEELTEVPVDILRVIDVVEQKLQETTKTLRNKKIQLDE</sequence>
<dbReference type="EMBL" id="MOOP01000090">
    <property type="protein sequence ID" value="OUB48068.1"/>
    <property type="molecule type" value="Genomic_DNA"/>
</dbReference>
<name>A0A9X6LJ39_BACTU</name>